<dbReference type="GO" id="GO:0003735">
    <property type="term" value="F:structural constituent of ribosome"/>
    <property type="evidence" value="ECO:0007669"/>
    <property type="project" value="InterPro"/>
</dbReference>
<dbReference type="RefSeq" id="WP_024465600.1">
    <property type="nucleotide sequence ID" value="NZ_CP045670.1"/>
</dbReference>
<protein>
    <recommendedName>
        <fullName evidence="7 8">Small ribosomal subunit protein bS6</fullName>
    </recommendedName>
</protein>
<dbReference type="NCBIfam" id="TIGR00166">
    <property type="entry name" value="S6"/>
    <property type="match status" value="1"/>
</dbReference>
<dbReference type="PROSITE" id="PS01048">
    <property type="entry name" value="RIBOSOMAL_S6"/>
    <property type="match status" value="1"/>
</dbReference>
<name>A0A7S6WRA4_9SPIR</name>
<keyword evidence="5 8" id="KW-0687">Ribonucleoprotein</keyword>
<evidence type="ECO:0000256" key="2">
    <source>
        <dbReference type="ARBA" id="ARBA00022730"/>
    </source>
</evidence>
<comment type="function">
    <text evidence="6 8">Binds together with bS18 to 16S ribosomal RNA.</text>
</comment>
<sequence length="93" mass="11131">MRKYELMTVFPVEEDLYKPGMDSLRNILTEFGVEIISEEPYGDRDLAYEIKRKTKGRYTLFNINADPARMIELDKRFKLIAQMLTYLFIRVEE</sequence>
<dbReference type="SUPFAM" id="SSF54995">
    <property type="entry name" value="Ribosomal protein S6"/>
    <property type="match status" value="1"/>
</dbReference>
<gene>
    <name evidence="8" type="primary">rpsF</name>
    <name evidence="9" type="ORF">IFE08_05275</name>
</gene>
<dbReference type="GO" id="GO:1990904">
    <property type="term" value="C:ribonucleoprotein complex"/>
    <property type="evidence" value="ECO:0007669"/>
    <property type="project" value="UniProtKB-KW"/>
</dbReference>
<dbReference type="GeneID" id="301090011"/>
<evidence type="ECO:0000256" key="1">
    <source>
        <dbReference type="ARBA" id="ARBA00009512"/>
    </source>
</evidence>
<dbReference type="InterPro" id="IPR000529">
    <property type="entry name" value="Ribosomal_bS6"/>
</dbReference>
<dbReference type="CDD" id="cd00473">
    <property type="entry name" value="bS6"/>
    <property type="match status" value="1"/>
</dbReference>
<comment type="similarity">
    <text evidence="1 8">Belongs to the bacterial ribosomal protein bS6 family.</text>
</comment>
<dbReference type="HAMAP" id="MF_00360">
    <property type="entry name" value="Ribosomal_bS6"/>
    <property type="match status" value="1"/>
</dbReference>
<evidence type="ECO:0000256" key="4">
    <source>
        <dbReference type="ARBA" id="ARBA00022980"/>
    </source>
</evidence>
<keyword evidence="2 8" id="KW-0699">rRNA-binding</keyword>
<dbReference type="Gene3D" id="3.30.70.60">
    <property type="match status" value="1"/>
</dbReference>
<evidence type="ECO:0000256" key="6">
    <source>
        <dbReference type="ARBA" id="ARBA00035104"/>
    </source>
</evidence>
<dbReference type="InterPro" id="IPR020815">
    <property type="entry name" value="Ribosomal_bS6_CS"/>
</dbReference>
<organism evidence="9 10">
    <name type="scientific">Treponema pedis</name>
    <dbReference type="NCBI Taxonomy" id="409322"/>
    <lineage>
        <taxon>Bacteria</taxon>
        <taxon>Pseudomonadati</taxon>
        <taxon>Spirochaetota</taxon>
        <taxon>Spirochaetia</taxon>
        <taxon>Spirochaetales</taxon>
        <taxon>Treponemataceae</taxon>
        <taxon>Treponema</taxon>
    </lineage>
</organism>
<accession>A0A7S6WRA4</accession>
<evidence type="ECO:0000256" key="7">
    <source>
        <dbReference type="ARBA" id="ARBA00035294"/>
    </source>
</evidence>
<keyword evidence="3 8" id="KW-0694">RNA-binding</keyword>
<evidence type="ECO:0000256" key="3">
    <source>
        <dbReference type="ARBA" id="ARBA00022884"/>
    </source>
</evidence>
<dbReference type="Pfam" id="PF01250">
    <property type="entry name" value="Ribosomal_S6"/>
    <property type="match status" value="1"/>
</dbReference>
<dbReference type="GO" id="GO:0006412">
    <property type="term" value="P:translation"/>
    <property type="evidence" value="ECO:0007669"/>
    <property type="project" value="UniProtKB-UniRule"/>
</dbReference>
<evidence type="ECO:0000256" key="5">
    <source>
        <dbReference type="ARBA" id="ARBA00023274"/>
    </source>
</evidence>
<dbReference type="Proteomes" id="UP000593915">
    <property type="component" value="Chromosome"/>
</dbReference>
<dbReference type="InterPro" id="IPR020814">
    <property type="entry name" value="Ribosomal_S6_plastid/chlpt"/>
</dbReference>
<reference evidence="9 10" key="1">
    <citation type="submission" date="2020-09" db="EMBL/GenBank/DDBJ databases">
        <title>Characterization of Treponema spp. from bovine digital dermatitis in Korea.</title>
        <authorList>
            <person name="Espiritu H.M."/>
            <person name="Cho Y.I."/>
            <person name="Mamuad L."/>
        </authorList>
    </citation>
    <scope>NUCLEOTIDE SEQUENCE [LARGE SCALE GENOMIC DNA]</scope>
    <source>
        <strain evidence="9 10">KS1</strain>
    </source>
</reference>
<dbReference type="InterPro" id="IPR035980">
    <property type="entry name" value="Ribosomal_bS6_sf"/>
</dbReference>
<proteinExistence type="inferred from homology"/>
<keyword evidence="4 8" id="KW-0689">Ribosomal protein</keyword>
<dbReference type="EMBL" id="CP061839">
    <property type="protein sequence ID" value="QOW61782.1"/>
    <property type="molecule type" value="Genomic_DNA"/>
</dbReference>
<dbReference type="AlphaFoldDB" id="A0A7S6WRA4"/>
<evidence type="ECO:0000313" key="10">
    <source>
        <dbReference type="Proteomes" id="UP000593915"/>
    </source>
</evidence>
<dbReference type="InterPro" id="IPR014717">
    <property type="entry name" value="Transl_elong_EF1B/ribsomal_bS6"/>
</dbReference>
<evidence type="ECO:0000313" key="9">
    <source>
        <dbReference type="EMBL" id="QOW61782.1"/>
    </source>
</evidence>
<dbReference type="GO" id="GO:0019843">
    <property type="term" value="F:rRNA binding"/>
    <property type="evidence" value="ECO:0007669"/>
    <property type="project" value="UniProtKB-UniRule"/>
</dbReference>
<dbReference type="GO" id="GO:0005840">
    <property type="term" value="C:ribosome"/>
    <property type="evidence" value="ECO:0007669"/>
    <property type="project" value="UniProtKB-KW"/>
</dbReference>
<evidence type="ECO:0000256" key="8">
    <source>
        <dbReference type="HAMAP-Rule" id="MF_00360"/>
    </source>
</evidence>